<dbReference type="PANTHER" id="PTHR10579">
    <property type="entry name" value="CALCIUM-ACTIVATED CHLORIDE CHANNEL REGULATOR"/>
    <property type="match status" value="1"/>
</dbReference>
<evidence type="ECO:0000313" key="4">
    <source>
        <dbReference type="EMBL" id="OMD48369.1"/>
    </source>
</evidence>
<keyword evidence="5" id="KW-1185">Reference proteome</keyword>
<feature type="domain" description="VWFA" evidence="3">
    <location>
        <begin position="46"/>
        <end position="232"/>
    </location>
</feature>
<feature type="signal peptide" evidence="2">
    <location>
        <begin position="1"/>
        <end position="21"/>
    </location>
</feature>
<feature type="chain" id="PRO_5045932946" description="VWFA domain-containing protein" evidence="2">
    <location>
        <begin position="22"/>
        <end position="690"/>
    </location>
</feature>
<keyword evidence="1" id="KW-0472">Membrane</keyword>
<dbReference type="PROSITE" id="PS51257">
    <property type="entry name" value="PROKAR_LIPOPROTEIN"/>
    <property type="match status" value="1"/>
</dbReference>
<dbReference type="SMART" id="SM00327">
    <property type="entry name" value="VWA"/>
    <property type="match status" value="1"/>
</dbReference>
<protein>
    <recommendedName>
        <fullName evidence="3">VWFA domain-containing protein</fullName>
    </recommendedName>
</protein>
<evidence type="ECO:0000313" key="5">
    <source>
        <dbReference type="Proteomes" id="UP000187412"/>
    </source>
</evidence>
<dbReference type="InterPro" id="IPR036465">
    <property type="entry name" value="vWFA_dom_sf"/>
</dbReference>
<dbReference type="Gene3D" id="3.40.50.410">
    <property type="entry name" value="von Willebrand factor, type A domain"/>
    <property type="match status" value="1"/>
</dbReference>
<dbReference type="Pfam" id="PF00092">
    <property type="entry name" value="VWA"/>
    <property type="match status" value="1"/>
</dbReference>
<sequence length="690" mass="75992">MYFRSLRKIVIVMILISGCLAGNGGTSSYASSGKDSTAPSPAGGLDAMFVLDVSYSMNQTDKDRIADEVIRMFMDMSGGQKTRLGFVAYNDRITSSVPLTDITSSGARQQLRSKIDSLKRTGYTDLGLGLRRGAELLEKSRTNGRQPFLILLSDGETDIGNSSGKRTFADSANDVDKVINMARKSGYPIYTVGLNYGGKVNSSELERISSETGGTSFITGSADDLPEIFNQIFASQIQSVLTSVAAVTANGSLQEITVEIPNSSMADANIIMLSEHPVTEAQLYYKSSNVSFIQSDKYSLMKIVKPVKGNFVLKFRGHAGDLIKVNLLGNYNMRAEAAISGGQKALKGQATVFEAALYGINDGSKVQDTDIYNRLKAELIVTPKEGKVERIPLTNTGSGFQGTYIFPKSNTYQYHIRVDGSDFYREGKTAVIEINNLPPVALNKSIDLSKDDGAVKLELTSYFEDPNKDSLTYTVDTEQGDRSLARADIKDGQLLLSSLHTGKSYLSVTATDDEGAKVTARIPVHITSMVEKMLRIGVLSVLLLIAIGLVYWFVLRPKPVFRGRLEGYFLSTASGTDIPVTHWPMTSFQQRRMNLAELLNMMEIREHVPEAGNIWFKAGKNETLIVRHDSRCTVVHGRTPVERGKQEVLEYNDRLYITFEDGLTEIEIRYKAIKPKTNIYVGQQRDSEAI</sequence>
<dbReference type="PANTHER" id="PTHR10579:SF43">
    <property type="entry name" value="ZINC FINGER (C3HC4-TYPE RING FINGER) FAMILY PROTEIN"/>
    <property type="match status" value="1"/>
</dbReference>
<dbReference type="EMBL" id="MPTB01000012">
    <property type="protein sequence ID" value="OMD48369.1"/>
    <property type="molecule type" value="Genomic_DNA"/>
</dbReference>
<dbReference type="Proteomes" id="UP000187412">
    <property type="component" value="Unassembled WGS sequence"/>
</dbReference>
<evidence type="ECO:0000259" key="3">
    <source>
        <dbReference type="PROSITE" id="PS50234"/>
    </source>
</evidence>
<dbReference type="PROSITE" id="PS50234">
    <property type="entry name" value="VWFA"/>
    <property type="match status" value="1"/>
</dbReference>
<keyword evidence="1" id="KW-1133">Transmembrane helix</keyword>
<dbReference type="InterPro" id="IPR002035">
    <property type="entry name" value="VWF_A"/>
</dbReference>
<keyword evidence="1" id="KW-0812">Transmembrane</keyword>
<dbReference type="SUPFAM" id="SSF53300">
    <property type="entry name" value="vWA-like"/>
    <property type="match status" value="1"/>
</dbReference>
<comment type="caution">
    <text evidence="4">The sequence shown here is derived from an EMBL/GenBank/DDBJ whole genome shotgun (WGS) entry which is preliminary data.</text>
</comment>
<proteinExistence type="predicted"/>
<dbReference type="CDD" id="cd00198">
    <property type="entry name" value="vWFA"/>
    <property type="match status" value="1"/>
</dbReference>
<gene>
    <name evidence="4" type="ORF">BSK56_11335</name>
</gene>
<name>A0ABX3HD03_PAEBO</name>
<organism evidence="4 5">
    <name type="scientific">Paenibacillus borealis</name>
    <dbReference type="NCBI Taxonomy" id="160799"/>
    <lineage>
        <taxon>Bacteria</taxon>
        <taxon>Bacillati</taxon>
        <taxon>Bacillota</taxon>
        <taxon>Bacilli</taxon>
        <taxon>Bacillales</taxon>
        <taxon>Paenibacillaceae</taxon>
        <taxon>Paenibacillus</taxon>
    </lineage>
</organism>
<evidence type="ECO:0000256" key="2">
    <source>
        <dbReference type="SAM" id="SignalP"/>
    </source>
</evidence>
<reference evidence="4 5" key="1">
    <citation type="submission" date="2016-10" db="EMBL/GenBank/DDBJ databases">
        <title>Paenibacillus species isolates.</title>
        <authorList>
            <person name="Beno S.M."/>
        </authorList>
    </citation>
    <scope>NUCLEOTIDE SEQUENCE [LARGE SCALE GENOMIC DNA]</scope>
    <source>
        <strain evidence="4 5">FSL H7-0744</strain>
    </source>
</reference>
<dbReference type="InterPro" id="IPR051266">
    <property type="entry name" value="CLCR"/>
</dbReference>
<accession>A0ABX3HD03</accession>
<keyword evidence="2" id="KW-0732">Signal</keyword>
<feature type="transmembrane region" description="Helical" evidence="1">
    <location>
        <begin position="533"/>
        <end position="554"/>
    </location>
</feature>
<evidence type="ECO:0000256" key="1">
    <source>
        <dbReference type="SAM" id="Phobius"/>
    </source>
</evidence>